<dbReference type="InterPro" id="IPR036111">
    <property type="entry name" value="Mal/L-sulfo/L-lacto_DH-like_sf"/>
</dbReference>
<dbReference type="RefSeq" id="WP_136962078.1">
    <property type="nucleotide sequence ID" value="NZ_CP039690.1"/>
</dbReference>
<evidence type="ECO:0000256" key="1">
    <source>
        <dbReference type="ARBA" id="ARBA00006056"/>
    </source>
</evidence>
<evidence type="ECO:0000313" key="4">
    <source>
        <dbReference type="Proteomes" id="UP000298781"/>
    </source>
</evidence>
<dbReference type="AlphaFoldDB" id="A0A4D7BFH8"/>
<dbReference type="KEGG" id="pstg:E8M01_21820"/>
<protein>
    <submittedName>
        <fullName evidence="3">Ldh family oxidoreductase</fullName>
    </submittedName>
</protein>
<evidence type="ECO:0000256" key="2">
    <source>
        <dbReference type="ARBA" id="ARBA00023002"/>
    </source>
</evidence>
<dbReference type="OrthoDB" id="9811519at2"/>
<gene>
    <name evidence="3" type="ORF">E8M01_21820</name>
</gene>
<dbReference type="InterPro" id="IPR043144">
    <property type="entry name" value="Mal/L-sulf/L-lact_DH-like_ah"/>
</dbReference>
<evidence type="ECO:0000313" key="3">
    <source>
        <dbReference type="EMBL" id="QCI66637.1"/>
    </source>
</evidence>
<keyword evidence="2" id="KW-0560">Oxidoreductase</keyword>
<reference evidence="3 4" key="1">
    <citation type="submission" date="2019-04" db="EMBL/GenBank/DDBJ databases">
        <title>Phreatobacter aquaticus sp. nov.</title>
        <authorList>
            <person name="Choi A."/>
        </authorList>
    </citation>
    <scope>NUCLEOTIDE SEQUENCE [LARGE SCALE GENOMIC DNA]</scope>
    <source>
        <strain evidence="3 4">KCTC 52518</strain>
    </source>
</reference>
<dbReference type="Pfam" id="PF02615">
    <property type="entry name" value="Ldh_2"/>
    <property type="match status" value="1"/>
</dbReference>
<dbReference type="InterPro" id="IPR003767">
    <property type="entry name" value="Malate/L-lactate_DH-like"/>
</dbReference>
<dbReference type="SUPFAM" id="SSF89733">
    <property type="entry name" value="L-sulfolactate dehydrogenase-like"/>
    <property type="match status" value="1"/>
</dbReference>
<dbReference type="InterPro" id="IPR043143">
    <property type="entry name" value="Mal/L-sulf/L-lact_DH-like_NADP"/>
</dbReference>
<proteinExistence type="inferred from homology"/>
<dbReference type="GO" id="GO:0016491">
    <property type="term" value="F:oxidoreductase activity"/>
    <property type="evidence" value="ECO:0007669"/>
    <property type="project" value="UniProtKB-KW"/>
</dbReference>
<dbReference type="PANTHER" id="PTHR11091:SF0">
    <property type="entry name" value="MALATE DEHYDROGENASE"/>
    <property type="match status" value="1"/>
</dbReference>
<dbReference type="Gene3D" id="1.10.1530.10">
    <property type="match status" value="1"/>
</dbReference>
<dbReference type="Gene3D" id="3.30.1370.60">
    <property type="entry name" value="Hypothetical oxidoreductase yiak, domain 2"/>
    <property type="match status" value="1"/>
</dbReference>
<name>A0A4D7BFH8_9HYPH</name>
<sequence>MTLVPLDTARAYVAHIFRDHGASETAALSVAAALVGAEADGLKGHGLSRIPTYLGMLASGKIRGDAVPTATRIRTATLMVDAADGFAYSAIDLAVAQLPDIVRETGIAAAAITRSNHAGALGHHVERFAAQGLVALFFANTPEAIAPAGGTKAVYGTNPIAFAAPLPGRPPVVVDLALSTVARGNIVAAKQKGEAIPTGWALDAEGKPTTDADQALKGTMVALGGPKGTALALMVEVLAAALTGAHLSMEASSFLDEKGPPPGTGQTILAIDPAGFGHGAFGDRMTALAGAIEAQAGARLPGQRRLALRQAAAAQGIVIPTDLIQRFGVIG</sequence>
<dbReference type="Proteomes" id="UP000298781">
    <property type="component" value="Chromosome"/>
</dbReference>
<comment type="similarity">
    <text evidence="1">Belongs to the LDH2/MDH2 oxidoreductase family.</text>
</comment>
<organism evidence="3 4">
    <name type="scientific">Phreatobacter stygius</name>
    <dbReference type="NCBI Taxonomy" id="1940610"/>
    <lineage>
        <taxon>Bacteria</taxon>
        <taxon>Pseudomonadati</taxon>
        <taxon>Pseudomonadota</taxon>
        <taxon>Alphaproteobacteria</taxon>
        <taxon>Hyphomicrobiales</taxon>
        <taxon>Phreatobacteraceae</taxon>
        <taxon>Phreatobacter</taxon>
    </lineage>
</organism>
<keyword evidence="4" id="KW-1185">Reference proteome</keyword>
<dbReference type="PANTHER" id="PTHR11091">
    <property type="entry name" value="OXIDOREDUCTASE-RELATED"/>
    <property type="match status" value="1"/>
</dbReference>
<dbReference type="EMBL" id="CP039690">
    <property type="protein sequence ID" value="QCI66637.1"/>
    <property type="molecule type" value="Genomic_DNA"/>
</dbReference>
<accession>A0A4D7BFH8</accession>